<dbReference type="OrthoDB" id="2690876at2759"/>
<comment type="caution">
    <text evidence="2">The sequence shown here is derived from an EMBL/GenBank/DDBJ whole genome shotgun (WGS) entry which is preliminary data.</text>
</comment>
<sequence length="284" mass="31838">MAEQEDALKLLGRVADAFDNPASRESRKDRRIHRIKTCRSHASYRHESQVQLAHYAPHCESSPAEGFTRITSHDNVLYTCDNTSDLNEKQCDDITKMLASSSPLSRLNNLARVELKKAGWFERSDKWSIVNMGLPTPTTPKRRNASFPPTPPDILSPITPSTPAITAIRPPIFTPTTPSPYSPLKTCSPASFKASPPHAIYSSSSHDSFLDFDISSYAPYGEPMQPKRFGVGTRVKELVKRILHIDVGAHTDRRWRRSLFVDLRPAVGYMNVFQPWIPACPSLP</sequence>
<dbReference type="EMBL" id="LVVM01003663">
    <property type="protein sequence ID" value="OJA14450.1"/>
    <property type="molecule type" value="Genomic_DNA"/>
</dbReference>
<evidence type="ECO:0000256" key="1">
    <source>
        <dbReference type="SAM" id="MobiDB-lite"/>
    </source>
</evidence>
<reference evidence="2 3" key="1">
    <citation type="submission" date="2016-03" db="EMBL/GenBank/DDBJ databases">
        <title>Comparative genomics of the ectomycorrhizal sister species Rhizopogon vinicolor and Rhizopogon vesiculosus (Basidiomycota: Boletales) reveals a divergence of the mating type B locus.</title>
        <authorList>
            <person name="Mujic A.B."/>
            <person name="Kuo A."/>
            <person name="Tritt A."/>
            <person name="Lipzen A."/>
            <person name="Chen C."/>
            <person name="Johnson J."/>
            <person name="Sharma A."/>
            <person name="Barry K."/>
            <person name="Grigoriev I.V."/>
            <person name="Spatafora J.W."/>
        </authorList>
    </citation>
    <scope>NUCLEOTIDE SEQUENCE [LARGE SCALE GENOMIC DNA]</scope>
    <source>
        <strain evidence="2 3">AM-OR11-056</strain>
    </source>
</reference>
<evidence type="ECO:0000313" key="3">
    <source>
        <dbReference type="Proteomes" id="UP000183567"/>
    </source>
</evidence>
<protein>
    <submittedName>
        <fullName evidence="2">Uncharacterized protein</fullName>
    </submittedName>
</protein>
<organism evidence="2 3">
    <name type="scientific">Rhizopogon vesiculosus</name>
    <dbReference type="NCBI Taxonomy" id="180088"/>
    <lineage>
        <taxon>Eukaryota</taxon>
        <taxon>Fungi</taxon>
        <taxon>Dikarya</taxon>
        <taxon>Basidiomycota</taxon>
        <taxon>Agaricomycotina</taxon>
        <taxon>Agaricomycetes</taxon>
        <taxon>Agaricomycetidae</taxon>
        <taxon>Boletales</taxon>
        <taxon>Suillineae</taxon>
        <taxon>Rhizopogonaceae</taxon>
        <taxon>Rhizopogon</taxon>
    </lineage>
</organism>
<keyword evidence="3" id="KW-1185">Reference proteome</keyword>
<dbReference type="AlphaFoldDB" id="A0A1J8QY90"/>
<feature type="region of interest" description="Disordered" evidence="1">
    <location>
        <begin position="133"/>
        <end position="158"/>
    </location>
</feature>
<dbReference type="Proteomes" id="UP000183567">
    <property type="component" value="Unassembled WGS sequence"/>
</dbReference>
<accession>A0A1J8QY90</accession>
<evidence type="ECO:0000313" key="2">
    <source>
        <dbReference type="EMBL" id="OJA14450.1"/>
    </source>
</evidence>
<proteinExistence type="predicted"/>
<name>A0A1J8QY90_9AGAM</name>
<gene>
    <name evidence="2" type="ORF">AZE42_07617</name>
</gene>